<feature type="non-terminal residue" evidence="1">
    <location>
        <position position="1"/>
    </location>
</feature>
<organism evidence="1 2">
    <name type="scientific">Schizothecium vesticola</name>
    <dbReference type="NCBI Taxonomy" id="314040"/>
    <lineage>
        <taxon>Eukaryota</taxon>
        <taxon>Fungi</taxon>
        <taxon>Dikarya</taxon>
        <taxon>Ascomycota</taxon>
        <taxon>Pezizomycotina</taxon>
        <taxon>Sordariomycetes</taxon>
        <taxon>Sordariomycetidae</taxon>
        <taxon>Sordariales</taxon>
        <taxon>Schizotheciaceae</taxon>
        <taxon>Schizothecium</taxon>
    </lineage>
</organism>
<protein>
    <recommendedName>
        <fullName evidence="3">HTH psq-type domain-containing protein</fullName>
    </recommendedName>
</protein>
<reference evidence="1" key="1">
    <citation type="submission" date="2023-06" db="EMBL/GenBank/DDBJ databases">
        <title>Genome-scale phylogeny and comparative genomics of the fungal order Sordariales.</title>
        <authorList>
            <consortium name="Lawrence Berkeley National Laboratory"/>
            <person name="Hensen N."/>
            <person name="Bonometti L."/>
            <person name="Westerberg I."/>
            <person name="Brannstrom I.O."/>
            <person name="Guillou S."/>
            <person name="Cros-Aarteil S."/>
            <person name="Calhoun S."/>
            <person name="Haridas S."/>
            <person name="Kuo A."/>
            <person name="Mondo S."/>
            <person name="Pangilinan J."/>
            <person name="Riley R."/>
            <person name="LaButti K."/>
            <person name="Andreopoulos B."/>
            <person name="Lipzen A."/>
            <person name="Chen C."/>
            <person name="Yanf M."/>
            <person name="Daum C."/>
            <person name="Ng V."/>
            <person name="Clum A."/>
            <person name="Steindorff A."/>
            <person name="Ohm R."/>
            <person name="Martin F."/>
            <person name="Silar P."/>
            <person name="Natvig D."/>
            <person name="Lalanne C."/>
            <person name="Gautier V."/>
            <person name="Ament-velasquez S.L."/>
            <person name="Kruys A."/>
            <person name="Hutchinson M.I."/>
            <person name="Powell A.J."/>
            <person name="Barry K."/>
            <person name="Miller A.N."/>
            <person name="Grigoriev I.V."/>
            <person name="Debuchy R."/>
            <person name="Gladieux P."/>
            <person name="Thoren M.H."/>
            <person name="Johannesson H."/>
        </authorList>
    </citation>
    <scope>NUCLEOTIDE SEQUENCE</scope>
    <source>
        <strain evidence="1">SMH3187-1</strain>
    </source>
</reference>
<evidence type="ECO:0000313" key="1">
    <source>
        <dbReference type="EMBL" id="KAK0754052.1"/>
    </source>
</evidence>
<evidence type="ECO:0000313" key="2">
    <source>
        <dbReference type="Proteomes" id="UP001172155"/>
    </source>
</evidence>
<keyword evidence="2" id="KW-1185">Reference proteome</keyword>
<evidence type="ECO:0008006" key="3">
    <source>
        <dbReference type="Google" id="ProtNLM"/>
    </source>
</evidence>
<sequence length="57" mass="6566">AGAKFSIPPATLYNRAHGVTIKKQSKICKQRLTLAYERFLVDWTLYKKAISRALSRR</sequence>
<gene>
    <name evidence="1" type="ORF">B0T18DRAFT_313840</name>
</gene>
<accession>A0AA40KCS3</accession>
<proteinExistence type="predicted"/>
<dbReference type="AlphaFoldDB" id="A0AA40KCS3"/>
<dbReference type="EMBL" id="JAUKUD010000001">
    <property type="protein sequence ID" value="KAK0754052.1"/>
    <property type="molecule type" value="Genomic_DNA"/>
</dbReference>
<comment type="caution">
    <text evidence="1">The sequence shown here is derived from an EMBL/GenBank/DDBJ whole genome shotgun (WGS) entry which is preliminary data.</text>
</comment>
<dbReference type="Proteomes" id="UP001172155">
    <property type="component" value="Unassembled WGS sequence"/>
</dbReference>
<name>A0AA40KCS3_9PEZI</name>